<sequence>MPSSTATRTSTVPSSAAPPTDVDARRRLLGATLLAFGKITESHLRTALTRQSSELLYEVLRWPKGRFNFRAEPASDVVESAQLGLPVASVVMEGFRRVDEWRVLERTIGSFDAVLVRDDLALRSIDMGTLPPKEKVILDAVDGERTVRAIVAASHMSSFDACRVLFQFLEA</sequence>
<dbReference type="PANTHER" id="PTHR36304">
    <property type="entry name" value="DOMAIN GTPASE-ACTIVATING PROTEIN, PUTATIVE-RELATED-RELATED"/>
    <property type="match status" value="1"/>
</dbReference>
<gene>
    <name evidence="3" type="ORF">S03H2_67780</name>
</gene>
<dbReference type="PANTHER" id="PTHR36304:SF4">
    <property type="entry name" value="DUF4388 DOMAIN-CONTAINING PROTEIN"/>
    <property type="match status" value="1"/>
</dbReference>
<dbReference type="AlphaFoldDB" id="X1J8W6"/>
<reference evidence="3" key="1">
    <citation type="journal article" date="2014" name="Front. Microbiol.">
        <title>High frequency of phylogenetically diverse reductive dehalogenase-homologous genes in deep subseafloor sedimentary metagenomes.</title>
        <authorList>
            <person name="Kawai M."/>
            <person name="Futagami T."/>
            <person name="Toyoda A."/>
            <person name="Takaki Y."/>
            <person name="Nishi S."/>
            <person name="Hori S."/>
            <person name="Arai W."/>
            <person name="Tsubouchi T."/>
            <person name="Morono Y."/>
            <person name="Uchiyama I."/>
            <person name="Ito T."/>
            <person name="Fujiyama A."/>
            <person name="Inagaki F."/>
            <person name="Takami H."/>
        </authorList>
    </citation>
    <scope>NUCLEOTIDE SEQUENCE</scope>
    <source>
        <strain evidence="3">Expedition CK06-06</strain>
    </source>
</reference>
<protein>
    <recommendedName>
        <fullName evidence="2">PatA-like N-terminal domain-containing protein</fullName>
    </recommendedName>
</protein>
<feature type="compositionally biased region" description="Polar residues" evidence="1">
    <location>
        <begin position="1"/>
        <end position="14"/>
    </location>
</feature>
<accession>X1J8W6</accession>
<evidence type="ECO:0000313" key="3">
    <source>
        <dbReference type="EMBL" id="GAH77940.1"/>
    </source>
</evidence>
<comment type="caution">
    <text evidence="3">The sequence shown here is derived from an EMBL/GenBank/DDBJ whole genome shotgun (WGS) entry which is preliminary data.</text>
</comment>
<feature type="domain" description="PatA-like N-terminal" evidence="2">
    <location>
        <begin position="25"/>
        <end position="102"/>
    </location>
</feature>
<dbReference type="EMBL" id="BARU01044446">
    <property type="protein sequence ID" value="GAH77940.1"/>
    <property type="molecule type" value="Genomic_DNA"/>
</dbReference>
<evidence type="ECO:0000256" key="1">
    <source>
        <dbReference type="SAM" id="MobiDB-lite"/>
    </source>
</evidence>
<evidence type="ECO:0000259" key="2">
    <source>
        <dbReference type="Pfam" id="PF14332"/>
    </source>
</evidence>
<dbReference type="InterPro" id="IPR025497">
    <property type="entry name" value="PatA-like_N"/>
</dbReference>
<name>X1J8W6_9ZZZZ</name>
<dbReference type="Pfam" id="PF14332">
    <property type="entry name" value="DUF4388"/>
    <property type="match status" value="1"/>
</dbReference>
<proteinExistence type="predicted"/>
<feature type="region of interest" description="Disordered" evidence="1">
    <location>
        <begin position="1"/>
        <end position="21"/>
    </location>
</feature>
<organism evidence="3">
    <name type="scientific">marine sediment metagenome</name>
    <dbReference type="NCBI Taxonomy" id="412755"/>
    <lineage>
        <taxon>unclassified sequences</taxon>
        <taxon>metagenomes</taxon>
        <taxon>ecological metagenomes</taxon>
    </lineage>
</organism>
<feature type="non-terminal residue" evidence="3">
    <location>
        <position position="171"/>
    </location>
</feature>